<protein>
    <submittedName>
        <fullName evidence="2">Uncharacterized protein</fullName>
    </submittedName>
</protein>
<organism evidence="2 3">
    <name type="scientific">Stylonychia lemnae</name>
    <name type="common">Ciliate</name>
    <dbReference type="NCBI Taxonomy" id="5949"/>
    <lineage>
        <taxon>Eukaryota</taxon>
        <taxon>Sar</taxon>
        <taxon>Alveolata</taxon>
        <taxon>Ciliophora</taxon>
        <taxon>Intramacronucleata</taxon>
        <taxon>Spirotrichea</taxon>
        <taxon>Stichotrichia</taxon>
        <taxon>Sporadotrichida</taxon>
        <taxon>Oxytrichidae</taxon>
        <taxon>Stylonychinae</taxon>
        <taxon>Stylonychia</taxon>
    </lineage>
</organism>
<dbReference type="GO" id="GO:0007131">
    <property type="term" value="P:reciprocal meiotic recombination"/>
    <property type="evidence" value="ECO:0007669"/>
    <property type="project" value="TreeGrafter"/>
</dbReference>
<evidence type="ECO:0000256" key="1">
    <source>
        <dbReference type="SAM" id="Coils"/>
    </source>
</evidence>
<dbReference type="PANTHER" id="PTHR31398:SF0">
    <property type="entry name" value="MEIOTIC NUCLEAR DIVISION PROTEIN 1 HOMOLOG"/>
    <property type="match status" value="1"/>
</dbReference>
<evidence type="ECO:0000313" key="3">
    <source>
        <dbReference type="Proteomes" id="UP000039865"/>
    </source>
</evidence>
<dbReference type="OMA" id="CIFCEID"/>
<feature type="coiled-coil region" evidence="1">
    <location>
        <begin position="439"/>
        <end position="470"/>
    </location>
</feature>
<dbReference type="Proteomes" id="UP000039865">
    <property type="component" value="Unassembled WGS sequence"/>
</dbReference>
<reference evidence="2 3" key="1">
    <citation type="submission" date="2014-06" db="EMBL/GenBank/DDBJ databases">
        <authorList>
            <person name="Swart Estienne"/>
        </authorList>
    </citation>
    <scope>NUCLEOTIDE SEQUENCE [LARGE SCALE GENOMIC DNA]</scope>
    <source>
        <strain evidence="2 3">130c</strain>
    </source>
</reference>
<gene>
    <name evidence="2" type="primary">Contig1625.g1766</name>
    <name evidence="2" type="ORF">STYLEM_4370</name>
</gene>
<keyword evidence="1" id="KW-0175">Coiled coil</keyword>
<dbReference type="EMBL" id="CCKQ01004225">
    <property type="protein sequence ID" value="CDW75381.1"/>
    <property type="molecule type" value="Genomic_DNA"/>
</dbReference>
<name>A0A077ZZM7_STYLE</name>
<proteinExistence type="predicted"/>
<dbReference type="GO" id="GO:0005634">
    <property type="term" value="C:nucleus"/>
    <property type="evidence" value="ECO:0007669"/>
    <property type="project" value="TreeGrafter"/>
</dbReference>
<keyword evidence="3" id="KW-1185">Reference proteome</keyword>
<dbReference type="InParanoid" id="A0A077ZZM7"/>
<sequence>MLSDIDAEVIFQNKSYGEFRLVQYDLRLKKNDVDGKNYREWNEYIVPYSKCEIDRNFIYPNKEEAKQYNLTNFYCPDWKNLTLQGNWYSKNYKYLTLSYIRCQGENCVNQEEFQKWIDGKWVQQLIISSYFADNNYEQPIQYFLDDSFLAIEKNRTIFNRINYQKNYLELSDNIVTLDQSYKQDFFYMMSSQRTFFSSDTAGGGEGVFFSQDFVLDKEVNIYTRSVYSLSDLVRDIGGMYNGLYFIGLFLYQRLQDTILFSSLIGKLYQVEKIYQEKLTKNHNTLLSHNNRICKENEINKNQKEEWKRNGLEANQSKVLQQNQDHLNKSKLKQLSTQKPQKLANKKHLLIQDDSTSEEENQFQSVIRNGIADDRKGESSGQNNMNNPRKQLLVSALSKYSTKRDIPIIDKKILHGLLSIKELIIQQSIDENAESPLCTSNDLENSIRFSQNNIEEQNENINKTIQNTEISQINDDEMKPYLEGKRKVWKQF</sequence>
<evidence type="ECO:0000313" key="2">
    <source>
        <dbReference type="EMBL" id="CDW75381.1"/>
    </source>
</evidence>
<dbReference type="PANTHER" id="PTHR31398">
    <property type="entry name" value="MEIOTIC NUCLEAR DIVISION PROTEIN 1 HOMOLOG"/>
    <property type="match status" value="1"/>
</dbReference>
<dbReference type="AlphaFoldDB" id="A0A077ZZM7"/>
<accession>A0A077ZZM7</accession>
<dbReference type="OrthoDB" id="290621at2759"/>